<dbReference type="Gene3D" id="3.10.450.350">
    <property type="match status" value="1"/>
</dbReference>
<keyword evidence="6" id="KW-0482">Metalloprotease</keyword>
<keyword evidence="2" id="KW-0645">Protease</keyword>
<evidence type="ECO:0000256" key="6">
    <source>
        <dbReference type="ARBA" id="ARBA00023049"/>
    </source>
</evidence>
<dbReference type="InterPro" id="IPR016047">
    <property type="entry name" value="M23ase_b-sheet_dom"/>
</dbReference>
<dbReference type="SUPFAM" id="SSF51261">
    <property type="entry name" value="Duplicated hybrid motif"/>
    <property type="match status" value="1"/>
</dbReference>
<dbReference type="GO" id="GO:0046872">
    <property type="term" value="F:metal ion binding"/>
    <property type="evidence" value="ECO:0007669"/>
    <property type="project" value="UniProtKB-KW"/>
</dbReference>
<dbReference type="RefSeq" id="WP_155138440.1">
    <property type="nucleotide sequence ID" value="NZ_BMGZ01000001.1"/>
</dbReference>
<evidence type="ECO:0000256" key="4">
    <source>
        <dbReference type="ARBA" id="ARBA00022801"/>
    </source>
</evidence>
<dbReference type="Gene3D" id="2.70.70.10">
    <property type="entry name" value="Glucose Permease (Domain IIA)"/>
    <property type="match status" value="1"/>
</dbReference>
<evidence type="ECO:0000313" key="10">
    <source>
        <dbReference type="Proteomes" id="UP000621856"/>
    </source>
</evidence>
<keyword evidence="4" id="KW-0378">Hydrolase</keyword>
<dbReference type="AlphaFoldDB" id="A0A8J3ETY6"/>
<dbReference type="GO" id="GO:0006508">
    <property type="term" value="P:proteolysis"/>
    <property type="evidence" value="ECO:0007669"/>
    <property type="project" value="UniProtKB-KW"/>
</dbReference>
<gene>
    <name evidence="9" type="ORF">FF098_006060</name>
    <name evidence="8" type="ORF">GCM10011355_12240</name>
</gene>
<reference evidence="8" key="3">
    <citation type="submission" date="2020-09" db="EMBL/GenBank/DDBJ databases">
        <authorList>
            <person name="Sun Q."/>
            <person name="Zhou Y."/>
        </authorList>
    </citation>
    <scope>NUCLEOTIDE SEQUENCE</scope>
    <source>
        <strain evidence="8">CGMCC 1.14984</strain>
    </source>
</reference>
<dbReference type="InterPro" id="IPR011055">
    <property type="entry name" value="Dup_hybrid_motif"/>
</dbReference>
<evidence type="ECO:0000256" key="1">
    <source>
        <dbReference type="ARBA" id="ARBA00001947"/>
    </source>
</evidence>
<evidence type="ECO:0000313" key="11">
    <source>
        <dbReference type="Proteomes" id="UP000818603"/>
    </source>
</evidence>
<keyword evidence="11" id="KW-1185">Reference proteome</keyword>
<keyword evidence="3" id="KW-0479">Metal-binding</keyword>
<dbReference type="CDD" id="cd12797">
    <property type="entry name" value="M23_peptidase"/>
    <property type="match status" value="1"/>
</dbReference>
<sequence>MVWLAGFALAFFVIALCFVSMGFLRTDLKQAGSVRTPSPSVSSQDLSSSFRAAQNIDEQSGAASEAKRPGITVVSRSVSDILSGKASRTAPATTETSQPVSAAISAAAEPIVKEMLATVALALPVVPRLKPEPLPELASVTPTGNMRVVPTPIDMNAAWLADNIRLGFAHENDFTGGLTPIFTASEREAPLPDAPAAGNVIRLKSGESLSEALDRLQVRPADRAAVIKALSAETDVRAMRPGTQIEVSLIDPQLTVYQEAALIGHPELGPGKALRSLTVQSSNDRRIEVQRDAAAQFTARTILPRTQKRYATVSGTITDSLFASAAREGMPHAIAARLSNMFLYDIDFQREIHYGDEFEAVYEVFYDDQGRIVEYGEVLFGRMSWRGGKDERGYYRFDDGSDISWFDADGASARRLLMKTPIEGARITSSFGMRKHPVLGYTKGHKGTDFGATTGTPIMAAGDGVIERAGPFSSYGNYVKIKHSAGYETAYAHLNGFAKAIKAGTRVRQGDIIGYVGSTGRSTGPHLHYEVLYNGDQVNPMTIKVADGRKLDGSDHAAFTIERDWIEAMRAKARPVTLAMKQG</sequence>
<evidence type="ECO:0000313" key="8">
    <source>
        <dbReference type="EMBL" id="GGH95514.1"/>
    </source>
</evidence>
<evidence type="ECO:0000256" key="5">
    <source>
        <dbReference type="ARBA" id="ARBA00022833"/>
    </source>
</evidence>
<dbReference type="EMBL" id="VCJR02000001">
    <property type="protein sequence ID" value="NHK27463.1"/>
    <property type="molecule type" value="Genomic_DNA"/>
</dbReference>
<keyword evidence="5" id="KW-0862">Zinc</keyword>
<dbReference type="PANTHER" id="PTHR21666:SF288">
    <property type="entry name" value="CELL DIVISION PROTEIN YTFB"/>
    <property type="match status" value="1"/>
</dbReference>
<proteinExistence type="predicted"/>
<dbReference type="PANTHER" id="PTHR21666">
    <property type="entry name" value="PEPTIDASE-RELATED"/>
    <property type="match status" value="1"/>
</dbReference>
<comment type="cofactor">
    <cofactor evidence="1">
        <name>Zn(2+)</name>
        <dbReference type="ChEBI" id="CHEBI:29105"/>
    </cofactor>
</comment>
<organism evidence="8 10">
    <name type="scientific">Aquisalinus luteolus</name>
    <dbReference type="NCBI Taxonomy" id="1566827"/>
    <lineage>
        <taxon>Bacteria</taxon>
        <taxon>Pseudomonadati</taxon>
        <taxon>Pseudomonadota</taxon>
        <taxon>Alphaproteobacteria</taxon>
        <taxon>Parvularculales</taxon>
        <taxon>Parvularculaceae</taxon>
        <taxon>Aquisalinus</taxon>
    </lineage>
</organism>
<evidence type="ECO:0000256" key="3">
    <source>
        <dbReference type="ARBA" id="ARBA00022723"/>
    </source>
</evidence>
<protein>
    <submittedName>
        <fullName evidence="9">M23 family metallopeptidase</fullName>
    </submittedName>
</protein>
<reference evidence="9 11" key="2">
    <citation type="submission" date="2020-02" db="EMBL/GenBank/DDBJ databases">
        <title>Genome sequence of Parvularcula flava strain NH6-79.</title>
        <authorList>
            <person name="Abdul Karim M.H."/>
            <person name="Lam M.Q."/>
            <person name="Chen S.J."/>
            <person name="Yahya A."/>
            <person name="Shahir S."/>
            <person name="Shamsir M.S."/>
            <person name="Chong C.S."/>
        </authorList>
    </citation>
    <scope>NUCLEOTIDE SEQUENCE [LARGE SCALE GENOMIC DNA]</scope>
    <source>
        <strain evidence="9 11">NH6-79</strain>
    </source>
</reference>
<evidence type="ECO:0000259" key="7">
    <source>
        <dbReference type="Pfam" id="PF01551"/>
    </source>
</evidence>
<evidence type="ECO:0000256" key="2">
    <source>
        <dbReference type="ARBA" id="ARBA00022670"/>
    </source>
</evidence>
<comment type="caution">
    <text evidence="8">The sequence shown here is derived from an EMBL/GenBank/DDBJ whole genome shotgun (WGS) entry which is preliminary data.</text>
</comment>
<dbReference type="GO" id="GO:0004222">
    <property type="term" value="F:metalloendopeptidase activity"/>
    <property type="evidence" value="ECO:0007669"/>
    <property type="project" value="TreeGrafter"/>
</dbReference>
<dbReference type="Proteomes" id="UP000621856">
    <property type="component" value="Unassembled WGS sequence"/>
</dbReference>
<dbReference type="EMBL" id="BMGZ01000001">
    <property type="protein sequence ID" value="GGH95514.1"/>
    <property type="molecule type" value="Genomic_DNA"/>
</dbReference>
<name>A0A8J3ETY6_9PROT</name>
<dbReference type="Proteomes" id="UP000818603">
    <property type="component" value="Unassembled WGS sequence"/>
</dbReference>
<dbReference type="Pfam" id="PF01551">
    <property type="entry name" value="Peptidase_M23"/>
    <property type="match status" value="1"/>
</dbReference>
<reference evidence="8" key="1">
    <citation type="journal article" date="2014" name="Int. J. Syst. Evol. Microbiol.">
        <title>Complete genome sequence of Corynebacterium casei LMG S-19264T (=DSM 44701T), isolated from a smear-ripened cheese.</title>
        <authorList>
            <consortium name="US DOE Joint Genome Institute (JGI-PGF)"/>
            <person name="Walter F."/>
            <person name="Albersmeier A."/>
            <person name="Kalinowski J."/>
            <person name="Ruckert C."/>
        </authorList>
    </citation>
    <scope>NUCLEOTIDE SEQUENCE</scope>
    <source>
        <strain evidence="8">CGMCC 1.14984</strain>
    </source>
</reference>
<feature type="domain" description="M23ase beta-sheet core" evidence="7">
    <location>
        <begin position="444"/>
        <end position="540"/>
    </location>
</feature>
<evidence type="ECO:0000313" key="9">
    <source>
        <dbReference type="EMBL" id="NHK27463.1"/>
    </source>
</evidence>
<accession>A0A8J3ETY6</accession>
<dbReference type="InterPro" id="IPR050570">
    <property type="entry name" value="Cell_wall_metabolism_enzyme"/>
</dbReference>